<keyword evidence="4 6" id="KW-1133">Transmembrane helix</keyword>
<evidence type="ECO:0000256" key="2">
    <source>
        <dbReference type="ARBA" id="ARBA00009694"/>
    </source>
</evidence>
<evidence type="ECO:0000256" key="1">
    <source>
        <dbReference type="ARBA" id="ARBA00004141"/>
    </source>
</evidence>
<feature type="transmembrane region" description="Helical" evidence="6">
    <location>
        <begin position="70"/>
        <end position="88"/>
    </location>
</feature>
<dbReference type="PANTHER" id="PTHR43461:SF1">
    <property type="entry name" value="TRANSMEMBRANE PROTEIN 256"/>
    <property type="match status" value="1"/>
</dbReference>
<evidence type="ECO:0000256" key="3">
    <source>
        <dbReference type="ARBA" id="ARBA00022692"/>
    </source>
</evidence>
<dbReference type="RefSeq" id="WP_341700129.1">
    <property type="nucleotide sequence ID" value="NZ_JBBYHU010000011.1"/>
</dbReference>
<feature type="transmembrane region" description="Helical" evidence="6">
    <location>
        <begin position="100"/>
        <end position="120"/>
    </location>
</feature>
<dbReference type="PANTHER" id="PTHR43461">
    <property type="entry name" value="TRANSMEMBRANE PROTEIN 256"/>
    <property type="match status" value="1"/>
</dbReference>
<proteinExistence type="inferred from homology"/>
<keyword evidence="8" id="KW-1185">Reference proteome</keyword>
<comment type="caution">
    <text evidence="7">The sequence shown here is derived from an EMBL/GenBank/DDBJ whole genome shotgun (WGS) entry which is preliminary data.</text>
</comment>
<protein>
    <submittedName>
        <fullName evidence="7">DUF423 domain-containing protein</fullName>
    </submittedName>
</protein>
<comment type="subcellular location">
    <subcellularLocation>
        <location evidence="1">Membrane</location>
        <topology evidence="1">Multi-pass membrane protein</topology>
    </subcellularLocation>
</comment>
<dbReference type="InterPro" id="IPR006696">
    <property type="entry name" value="DUF423"/>
</dbReference>
<dbReference type="Proteomes" id="UP001398556">
    <property type="component" value="Unassembled WGS sequence"/>
</dbReference>
<feature type="transmembrane region" description="Helical" evidence="6">
    <location>
        <begin position="47"/>
        <end position="63"/>
    </location>
</feature>
<dbReference type="Pfam" id="PF04241">
    <property type="entry name" value="DUF423"/>
    <property type="match status" value="1"/>
</dbReference>
<reference evidence="7 8" key="1">
    <citation type="submission" date="2024-04" db="EMBL/GenBank/DDBJ databases">
        <title>Flavobacterium sp. DGU99 16S ribosomal RNA gene Genome sequencing and assembly.</title>
        <authorList>
            <person name="Park S."/>
        </authorList>
    </citation>
    <scope>NUCLEOTIDE SEQUENCE [LARGE SCALE GENOMIC DNA]</scope>
    <source>
        <strain evidence="7 8">DGU99</strain>
    </source>
</reference>
<comment type="similarity">
    <text evidence="2">Belongs to the UPF0382 family.</text>
</comment>
<keyword evidence="3 6" id="KW-0812">Transmembrane</keyword>
<sequence length="128" mass="14189">MDKKIFQTAALLGMIAIILGAFGAHALKALLSQEQLATFETGVRYQMYHALFLLLIGNITTISEKTKKQIYTLALTGVILFSGSIYLLATNSLTPIDFKIIGFVTPIGGLLLILSWTRFFTHFFNKKS</sequence>
<name>A0ABU9HLA8_9FLAO</name>
<organism evidence="7 8">
    <name type="scientific">Flavobacterium flavipallidum</name>
    <dbReference type="NCBI Taxonomy" id="3139140"/>
    <lineage>
        <taxon>Bacteria</taxon>
        <taxon>Pseudomonadati</taxon>
        <taxon>Bacteroidota</taxon>
        <taxon>Flavobacteriia</taxon>
        <taxon>Flavobacteriales</taxon>
        <taxon>Flavobacteriaceae</taxon>
        <taxon>Flavobacterium</taxon>
    </lineage>
</organism>
<evidence type="ECO:0000313" key="7">
    <source>
        <dbReference type="EMBL" id="MEL1240902.1"/>
    </source>
</evidence>
<evidence type="ECO:0000256" key="4">
    <source>
        <dbReference type="ARBA" id="ARBA00022989"/>
    </source>
</evidence>
<evidence type="ECO:0000256" key="5">
    <source>
        <dbReference type="ARBA" id="ARBA00023136"/>
    </source>
</evidence>
<accession>A0ABU9HLA8</accession>
<evidence type="ECO:0000256" key="6">
    <source>
        <dbReference type="SAM" id="Phobius"/>
    </source>
</evidence>
<gene>
    <name evidence="7" type="ORF">AAEO59_07570</name>
</gene>
<evidence type="ECO:0000313" key="8">
    <source>
        <dbReference type="Proteomes" id="UP001398556"/>
    </source>
</evidence>
<keyword evidence="5 6" id="KW-0472">Membrane</keyword>
<dbReference type="EMBL" id="JBBYHU010000011">
    <property type="protein sequence ID" value="MEL1240902.1"/>
    <property type="molecule type" value="Genomic_DNA"/>
</dbReference>